<evidence type="ECO:0000313" key="1">
    <source>
        <dbReference type="EMBL" id="GBE79464.1"/>
    </source>
</evidence>
<keyword evidence="2" id="KW-1185">Reference proteome</keyword>
<evidence type="ECO:0000313" key="2">
    <source>
        <dbReference type="Proteomes" id="UP000287166"/>
    </source>
</evidence>
<protein>
    <submittedName>
        <fullName evidence="1">Uncharacterized protein</fullName>
    </submittedName>
</protein>
<accession>A0A401GBC1</accession>
<name>A0A401GBC1_9APHY</name>
<proteinExistence type="predicted"/>
<dbReference type="GeneID" id="38776381"/>
<sequence>MLHTDIPIVPVRPPRSDPRPCSLPLPVRTLGLHHLRSLHRFVAIANVDTPFVAYQIVYALPRAIQAPQMILRRYQDVDALQLALQFALC</sequence>
<reference evidence="1 2" key="1">
    <citation type="journal article" date="2018" name="Sci. Rep.">
        <title>Genome sequence of the cauliflower mushroom Sparassis crispa (Hanabiratake) and its association with beneficial usage.</title>
        <authorList>
            <person name="Kiyama R."/>
            <person name="Furutani Y."/>
            <person name="Kawaguchi K."/>
            <person name="Nakanishi T."/>
        </authorList>
    </citation>
    <scope>NUCLEOTIDE SEQUENCE [LARGE SCALE GENOMIC DNA]</scope>
</reference>
<dbReference type="Proteomes" id="UP000287166">
    <property type="component" value="Unassembled WGS sequence"/>
</dbReference>
<dbReference type="RefSeq" id="XP_027610377.1">
    <property type="nucleotide sequence ID" value="XM_027754576.1"/>
</dbReference>
<comment type="caution">
    <text evidence="1">The sequence shown here is derived from an EMBL/GenBank/DDBJ whole genome shotgun (WGS) entry which is preliminary data.</text>
</comment>
<organism evidence="1 2">
    <name type="scientific">Sparassis crispa</name>
    <dbReference type="NCBI Taxonomy" id="139825"/>
    <lineage>
        <taxon>Eukaryota</taxon>
        <taxon>Fungi</taxon>
        <taxon>Dikarya</taxon>
        <taxon>Basidiomycota</taxon>
        <taxon>Agaricomycotina</taxon>
        <taxon>Agaricomycetes</taxon>
        <taxon>Polyporales</taxon>
        <taxon>Sparassidaceae</taxon>
        <taxon>Sparassis</taxon>
    </lineage>
</organism>
<gene>
    <name evidence="1" type="ORF">SCP_0206640</name>
</gene>
<dbReference type="InParanoid" id="A0A401GBC1"/>
<dbReference type="AlphaFoldDB" id="A0A401GBC1"/>
<dbReference type="EMBL" id="BFAD01000002">
    <property type="protein sequence ID" value="GBE79464.1"/>
    <property type="molecule type" value="Genomic_DNA"/>
</dbReference>